<dbReference type="EMBL" id="BHXQ01000001">
    <property type="protein sequence ID" value="GCC50330.1"/>
    <property type="molecule type" value="Genomic_DNA"/>
</dbReference>
<dbReference type="AlphaFoldDB" id="A0A401U663"/>
<reference evidence="1 2" key="1">
    <citation type="submission" date="2018-11" db="EMBL/GenBank/DDBJ databases">
        <title>Chryseotalea sanarue gen. nov., sp., nov., a member of the family Cytophagaceae, isolated from a brackish lake in Hamamatsu Japan.</title>
        <authorList>
            <person name="Maejima Y."/>
            <person name="Iino T."/>
            <person name="Muraguchi Y."/>
            <person name="Fukuda K."/>
            <person name="Ohkuma M."/>
            <person name="Moriuchi R."/>
            <person name="Dohra H."/>
            <person name="Kimbara K."/>
            <person name="Shintani M."/>
        </authorList>
    </citation>
    <scope>NUCLEOTIDE SEQUENCE [LARGE SCALE GENOMIC DNA]</scope>
    <source>
        <strain evidence="1 2">Ys</strain>
    </source>
</reference>
<proteinExistence type="predicted"/>
<name>A0A401U663_9BACT</name>
<protein>
    <submittedName>
        <fullName evidence="1">Uncharacterized protein</fullName>
    </submittedName>
</protein>
<evidence type="ECO:0000313" key="2">
    <source>
        <dbReference type="Proteomes" id="UP000288227"/>
    </source>
</evidence>
<keyword evidence="2" id="KW-1185">Reference proteome</keyword>
<sequence length="57" mass="6743">MVDVTFYNFCMLIHFLKTSLEYPRLNAVLGLSILEQWILNPLDFDYSQFNPMWVIAA</sequence>
<accession>A0A401U663</accession>
<gene>
    <name evidence="1" type="ORF">SanaruYs_05450</name>
</gene>
<organism evidence="1 2">
    <name type="scientific">Chryseotalea sanaruensis</name>
    <dbReference type="NCBI Taxonomy" id="2482724"/>
    <lineage>
        <taxon>Bacteria</taxon>
        <taxon>Pseudomonadati</taxon>
        <taxon>Bacteroidota</taxon>
        <taxon>Cytophagia</taxon>
        <taxon>Cytophagales</taxon>
        <taxon>Chryseotaleaceae</taxon>
        <taxon>Chryseotalea</taxon>
    </lineage>
</organism>
<comment type="caution">
    <text evidence="1">The sequence shown here is derived from an EMBL/GenBank/DDBJ whole genome shotgun (WGS) entry which is preliminary data.</text>
</comment>
<dbReference type="Proteomes" id="UP000288227">
    <property type="component" value="Unassembled WGS sequence"/>
</dbReference>
<evidence type="ECO:0000313" key="1">
    <source>
        <dbReference type="EMBL" id="GCC50330.1"/>
    </source>
</evidence>